<keyword evidence="1" id="KW-0472">Membrane</keyword>
<keyword evidence="3" id="KW-1185">Reference proteome</keyword>
<dbReference type="Pfam" id="PF06035">
    <property type="entry name" value="Peptidase_C93"/>
    <property type="match status" value="1"/>
</dbReference>
<gene>
    <name evidence="2" type="ORF">ACFSOX_13410</name>
</gene>
<protein>
    <submittedName>
        <fullName evidence="2">Transglutaminase-like cysteine peptidase</fullName>
    </submittedName>
</protein>
<organism evidence="2 3">
    <name type="scientific">Rhodoplanes azumiensis</name>
    <dbReference type="NCBI Taxonomy" id="1897628"/>
    <lineage>
        <taxon>Bacteria</taxon>
        <taxon>Pseudomonadati</taxon>
        <taxon>Pseudomonadota</taxon>
        <taxon>Alphaproteobacteria</taxon>
        <taxon>Hyphomicrobiales</taxon>
        <taxon>Nitrobacteraceae</taxon>
        <taxon>Rhodoplanes</taxon>
    </lineage>
</organism>
<keyword evidence="1" id="KW-0812">Transmembrane</keyword>
<dbReference type="InterPro" id="IPR010319">
    <property type="entry name" value="Transglutaminase-like_Cys_pept"/>
</dbReference>
<dbReference type="PANTHER" id="PTHR39327:SF1">
    <property type="entry name" value="BLR5470 PROTEIN"/>
    <property type="match status" value="1"/>
</dbReference>
<reference evidence="3" key="1">
    <citation type="journal article" date="2019" name="Int. J. Syst. Evol. Microbiol.">
        <title>The Global Catalogue of Microorganisms (GCM) 10K type strain sequencing project: providing services to taxonomists for standard genome sequencing and annotation.</title>
        <authorList>
            <consortium name="The Broad Institute Genomics Platform"/>
            <consortium name="The Broad Institute Genome Sequencing Center for Infectious Disease"/>
            <person name="Wu L."/>
            <person name="Ma J."/>
        </authorList>
    </citation>
    <scope>NUCLEOTIDE SEQUENCE [LARGE SCALE GENOMIC DNA]</scope>
    <source>
        <strain evidence="3">CGMCC 1.6774</strain>
    </source>
</reference>
<evidence type="ECO:0000313" key="3">
    <source>
        <dbReference type="Proteomes" id="UP001597314"/>
    </source>
</evidence>
<sequence length="235" mass="25800">MIASPRDHRAEAVLTAAWWLALAVAAMLVGLKPEPARAFLARPILFLGVTSAAPAPPGWTRFCAEQPTDCKPVPGAAERVLTPDLLAELFAVNAEVNTRVRWTSDRELYGEDERWTYPLDRGDCEDFVLLKRRLLIAAGWPAGALLITVVHDPAPAPGSGDGTHAVLTVRTDRGDLVLDNQTPEVLFWHETAYRFVKRQTSEDPNVWVALTDSRAPTLAAHTPYPLPPKLDLASR</sequence>
<proteinExistence type="predicted"/>
<comment type="caution">
    <text evidence="2">The sequence shown here is derived from an EMBL/GenBank/DDBJ whole genome shotgun (WGS) entry which is preliminary data.</text>
</comment>
<dbReference type="Gene3D" id="3.10.620.30">
    <property type="match status" value="1"/>
</dbReference>
<evidence type="ECO:0000313" key="2">
    <source>
        <dbReference type="EMBL" id="MFD2183150.1"/>
    </source>
</evidence>
<dbReference type="Proteomes" id="UP001597314">
    <property type="component" value="Unassembled WGS sequence"/>
</dbReference>
<feature type="transmembrane region" description="Helical" evidence="1">
    <location>
        <begin position="12"/>
        <end position="31"/>
    </location>
</feature>
<dbReference type="PANTHER" id="PTHR39327">
    <property type="match status" value="1"/>
</dbReference>
<accession>A0ABW5ALX1</accession>
<dbReference type="EMBL" id="JBHUIW010000014">
    <property type="protein sequence ID" value="MFD2183150.1"/>
    <property type="molecule type" value="Genomic_DNA"/>
</dbReference>
<dbReference type="RefSeq" id="WP_378478313.1">
    <property type="nucleotide sequence ID" value="NZ_JBHUIW010000014.1"/>
</dbReference>
<keyword evidence="1" id="KW-1133">Transmembrane helix</keyword>
<evidence type="ECO:0000256" key="1">
    <source>
        <dbReference type="SAM" id="Phobius"/>
    </source>
</evidence>
<name>A0ABW5ALX1_9BRAD</name>